<evidence type="ECO:0000259" key="6">
    <source>
        <dbReference type="PROSITE" id="PS50968"/>
    </source>
</evidence>
<dbReference type="GO" id="GO:0006086">
    <property type="term" value="P:pyruvate decarboxylation to acetyl-CoA"/>
    <property type="evidence" value="ECO:0007669"/>
    <property type="project" value="InterPro"/>
</dbReference>
<dbReference type="SUPFAM" id="SSF52777">
    <property type="entry name" value="CoA-dependent acyltransferases"/>
    <property type="match status" value="1"/>
</dbReference>
<dbReference type="SUPFAM" id="SSF47005">
    <property type="entry name" value="Peripheral subunit-binding domain of 2-oxo acid dehydrogenase complex"/>
    <property type="match status" value="1"/>
</dbReference>
<dbReference type="GO" id="GO:0009941">
    <property type="term" value="C:chloroplast envelope"/>
    <property type="evidence" value="ECO:0007669"/>
    <property type="project" value="TreeGrafter"/>
</dbReference>
<comment type="cofactor">
    <cofactor evidence="4">
        <name>(R)-lipoate</name>
        <dbReference type="ChEBI" id="CHEBI:83088"/>
    </cofactor>
</comment>
<gene>
    <name evidence="8" type="ORF">LTRI10_LOCUS33386</name>
</gene>
<evidence type="ECO:0000256" key="3">
    <source>
        <dbReference type="ARBA" id="ARBA00022946"/>
    </source>
</evidence>
<feature type="compositionally biased region" description="Low complexity" evidence="5">
    <location>
        <begin position="142"/>
        <end position="164"/>
    </location>
</feature>
<dbReference type="PROSITE" id="PS50968">
    <property type="entry name" value="BIOTINYL_LIPOYL"/>
    <property type="match status" value="1"/>
</dbReference>
<dbReference type="Proteomes" id="UP001497516">
    <property type="component" value="Chromosome 6"/>
</dbReference>
<dbReference type="InterPro" id="IPR023213">
    <property type="entry name" value="CAT-like_dom_sf"/>
</dbReference>
<evidence type="ECO:0000256" key="2">
    <source>
        <dbReference type="ARBA" id="ARBA00022823"/>
    </source>
</evidence>
<dbReference type="Pfam" id="PF00364">
    <property type="entry name" value="Biotin_lipoyl"/>
    <property type="match status" value="1"/>
</dbReference>
<feature type="domain" description="Peripheral subunit-binding (PSBD)" evidence="7">
    <location>
        <begin position="190"/>
        <end position="227"/>
    </location>
</feature>
<dbReference type="Pfam" id="PF00198">
    <property type="entry name" value="2-oxoacid_dh"/>
    <property type="match status" value="1"/>
</dbReference>
<evidence type="ECO:0000256" key="1">
    <source>
        <dbReference type="ARBA" id="ARBA00007317"/>
    </source>
</evidence>
<dbReference type="PROSITE" id="PS00189">
    <property type="entry name" value="LIPOYL"/>
    <property type="match status" value="1"/>
</dbReference>
<dbReference type="InterPro" id="IPR003016">
    <property type="entry name" value="2-oxoA_DH_lipoyl-BS"/>
</dbReference>
<dbReference type="PANTHER" id="PTHR23151:SF83">
    <property type="entry name" value="DIHYDROLIPOYLLYSINE-RESIDUE ACETYLTRANSFERASE COMPONENT 4 OF PYRUVATE DEHYDROGENASE COMPLEX, CHLOROPLASTIC"/>
    <property type="match status" value="1"/>
</dbReference>
<proteinExistence type="inferred from homology"/>
<dbReference type="InterPro" id="IPR011053">
    <property type="entry name" value="Single_hybrid_motif"/>
</dbReference>
<dbReference type="InterPro" id="IPR004167">
    <property type="entry name" value="PSBD"/>
</dbReference>
<dbReference type="Gene3D" id="3.30.559.10">
    <property type="entry name" value="Chloramphenicol acetyltransferase-like domain"/>
    <property type="match status" value="1"/>
</dbReference>
<keyword evidence="4" id="KW-0808">Transferase</keyword>
<dbReference type="InterPro" id="IPR001078">
    <property type="entry name" value="2-oxoacid_DH_actylTfrase"/>
</dbReference>
<dbReference type="PANTHER" id="PTHR23151">
    <property type="entry name" value="DIHYDROLIPOAMIDE ACETYL/SUCCINYL-TRANSFERASE-RELATED"/>
    <property type="match status" value="1"/>
</dbReference>
<evidence type="ECO:0000256" key="5">
    <source>
        <dbReference type="SAM" id="MobiDB-lite"/>
    </source>
</evidence>
<reference evidence="8 9" key="1">
    <citation type="submission" date="2024-04" db="EMBL/GenBank/DDBJ databases">
        <authorList>
            <person name="Fracassetti M."/>
        </authorList>
    </citation>
    <scope>NUCLEOTIDE SEQUENCE [LARGE SCALE GENOMIC DNA]</scope>
</reference>
<protein>
    <recommendedName>
        <fullName evidence="4">Dihydrolipoamide acetyltransferase component of pyruvate dehydrogenase complex</fullName>
        <ecNumber evidence="4">2.3.1.-</ecNumber>
    </recommendedName>
</protein>
<dbReference type="SUPFAM" id="SSF51230">
    <property type="entry name" value="Single hybrid motif"/>
    <property type="match status" value="1"/>
</dbReference>
<feature type="region of interest" description="Disordered" evidence="5">
    <location>
        <begin position="140"/>
        <end position="203"/>
    </location>
</feature>
<dbReference type="GO" id="GO:0004742">
    <property type="term" value="F:dihydrolipoyllysine-residue acetyltransferase activity"/>
    <property type="evidence" value="ECO:0007669"/>
    <property type="project" value="TreeGrafter"/>
</dbReference>
<dbReference type="CDD" id="cd06849">
    <property type="entry name" value="lipoyl_domain"/>
    <property type="match status" value="1"/>
</dbReference>
<dbReference type="FunFam" id="2.40.50.100:FF:000010">
    <property type="entry name" value="Acetyltransferase component of pyruvate dehydrogenase complex"/>
    <property type="match status" value="1"/>
</dbReference>
<keyword evidence="2 4" id="KW-0450">Lipoyl</keyword>
<evidence type="ECO:0000259" key="7">
    <source>
        <dbReference type="PROSITE" id="PS51826"/>
    </source>
</evidence>
<keyword evidence="3" id="KW-0809">Transit peptide</keyword>
<dbReference type="EC" id="2.3.1.-" evidence="4"/>
<keyword evidence="9" id="KW-1185">Reference proteome</keyword>
<dbReference type="GO" id="GO:0009534">
    <property type="term" value="C:chloroplast thylakoid"/>
    <property type="evidence" value="ECO:0007669"/>
    <property type="project" value="TreeGrafter"/>
</dbReference>
<dbReference type="InterPro" id="IPR045257">
    <property type="entry name" value="E2/Pdx1"/>
</dbReference>
<feature type="compositionally biased region" description="Pro residues" evidence="5">
    <location>
        <begin position="165"/>
        <end position="183"/>
    </location>
</feature>
<evidence type="ECO:0000313" key="8">
    <source>
        <dbReference type="EMBL" id="CAL1392767.1"/>
    </source>
</evidence>
<dbReference type="PROSITE" id="PS51826">
    <property type="entry name" value="PSBD"/>
    <property type="match status" value="1"/>
</dbReference>
<dbReference type="GO" id="GO:0045254">
    <property type="term" value="C:pyruvate dehydrogenase complex"/>
    <property type="evidence" value="ECO:0007669"/>
    <property type="project" value="InterPro"/>
</dbReference>
<dbReference type="Pfam" id="PF02817">
    <property type="entry name" value="E3_binding"/>
    <property type="match status" value="1"/>
</dbReference>
<keyword evidence="4" id="KW-0012">Acyltransferase</keyword>
<dbReference type="AlphaFoldDB" id="A0AAV2F408"/>
<evidence type="ECO:0000256" key="4">
    <source>
        <dbReference type="RuleBase" id="RU003423"/>
    </source>
</evidence>
<accession>A0AAV2F408</accession>
<name>A0AAV2F408_9ROSI</name>
<organism evidence="8 9">
    <name type="scientific">Linum trigynum</name>
    <dbReference type="NCBI Taxonomy" id="586398"/>
    <lineage>
        <taxon>Eukaryota</taxon>
        <taxon>Viridiplantae</taxon>
        <taxon>Streptophyta</taxon>
        <taxon>Embryophyta</taxon>
        <taxon>Tracheophyta</taxon>
        <taxon>Spermatophyta</taxon>
        <taxon>Magnoliopsida</taxon>
        <taxon>eudicotyledons</taxon>
        <taxon>Gunneridae</taxon>
        <taxon>Pentapetalae</taxon>
        <taxon>rosids</taxon>
        <taxon>fabids</taxon>
        <taxon>Malpighiales</taxon>
        <taxon>Linaceae</taxon>
        <taxon>Linum</taxon>
    </lineage>
</organism>
<comment type="similarity">
    <text evidence="1 4">Belongs to the 2-oxoacid dehydrogenase family.</text>
</comment>
<evidence type="ECO:0000313" key="9">
    <source>
        <dbReference type="Proteomes" id="UP001497516"/>
    </source>
</evidence>
<dbReference type="InterPro" id="IPR000089">
    <property type="entry name" value="Biotin_lipoyl"/>
</dbReference>
<dbReference type="EMBL" id="OZ034819">
    <property type="protein sequence ID" value="CAL1392767.1"/>
    <property type="molecule type" value="Genomic_DNA"/>
</dbReference>
<dbReference type="Gene3D" id="4.10.320.10">
    <property type="entry name" value="E3-binding domain"/>
    <property type="match status" value="1"/>
</dbReference>
<sequence length="486" mass="50215">MASASSSLLSKVPTSSANTISFSASLSPALPLFPSQFHLRRHRKTGNALRVQSKIREIFMPALSSTMTEGKIVSWIKSEGDLLSKGESVVVVESDKADMDVETFYDGILAAIVVPEGESAPVGAPIGLLAETEEEIAEAKAKAASAGGSSPAPAPAAAAAAPAVSPSPPATAASAPPPPPRPADGPRKTVATPSAKKLAKQHKVDISKVVGTGPFGRVTPGDIEAAAGIVSTKPNVAAPAVAAQSAPVAAPKVASAPSTPALPGSTVVPFTTMQSAVSKNMLESLSVPSFRVGYPITTDALDALYEKVKPKGVTMTALLAKAAAMALAQHPVVNASCKDGKSFTYNSNINIAVAVAINGGLITPVLQDADKLDLYLLSQKWRELVEKARAKQLQPNEYNSGTFTLSNLGMFGVDRFDAILPPGQGAIMAVGASKPTVIADKDGFFSVKNKMLVNVTADHRIVYGADLAAFLQTFSKIIENPESLTM</sequence>
<dbReference type="Gene3D" id="2.40.50.100">
    <property type="match status" value="1"/>
</dbReference>
<dbReference type="InterPro" id="IPR036625">
    <property type="entry name" value="E3-bd_dom_sf"/>
</dbReference>
<feature type="domain" description="Lipoyl-binding" evidence="6">
    <location>
        <begin position="55"/>
        <end position="133"/>
    </location>
</feature>